<reference evidence="6 7" key="1">
    <citation type="submission" date="2015-09" db="EMBL/GenBank/DDBJ databases">
        <authorList>
            <consortium name="Swine Surveillance"/>
        </authorList>
    </citation>
    <scope>NUCLEOTIDE SEQUENCE [LARGE SCALE GENOMIC DNA]</scope>
    <source>
        <strain evidence="6 7">CECT 5294</strain>
    </source>
</reference>
<keyword evidence="3" id="KW-0029">Amino-acid transport</keyword>
<keyword evidence="2 4" id="KW-0732">Signal</keyword>
<dbReference type="InterPro" id="IPR028082">
    <property type="entry name" value="Peripla_BP_I"/>
</dbReference>
<dbReference type="PANTHER" id="PTHR30483">
    <property type="entry name" value="LEUCINE-SPECIFIC-BINDING PROTEIN"/>
    <property type="match status" value="1"/>
</dbReference>
<keyword evidence="3" id="KW-0813">Transport</keyword>
<dbReference type="GO" id="GO:0006865">
    <property type="term" value="P:amino acid transport"/>
    <property type="evidence" value="ECO:0007669"/>
    <property type="project" value="UniProtKB-KW"/>
</dbReference>
<dbReference type="STRING" id="266809.PM03_00380"/>
<dbReference type="Pfam" id="PF13458">
    <property type="entry name" value="Peripla_BP_6"/>
    <property type="match status" value="1"/>
</dbReference>
<accession>A0A0P1FLR8</accession>
<name>A0A0P1FLR8_9RHOB</name>
<dbReference type="RefSeq" id="WP_233486498.1">
    <property type="nucleotide sequence ID" value="NZ_CYRX01000033.1"/>
</dbReference>
<dbReference type="SUPFAM" id="SSF53822">
    <property type="entry name" value="Periplasmic binding protein-like I"/>
    <property type="match status" value="1"/>
</dbReference>
<feature type="chain" id="PRO_5006062690" evidence="4">
    <location>
        <begin position="28"/>
        <end position="387"/>
    </location>
</feature>
<comment type="similarity">
    <text evidence="1">Belongs to the leucine-binding protein family.</text>
</comment>
<dbReference type="eggNOG" id="COG3107">
    <property type="taxonomic scope" value="Bacteria"/>
</dbReference>
<evidence type="ECO:0000313" key="7">
    <source>
        <dbReference type="Proteomes" id="UP000051298"/>
    </source>
</evidence>
<protein>
    <submittedName>
        <fullName evidence="6">Putative lipoprotein</fullName>
    </submittedName>
</protein>
<evidence type="ECO:0000313" key="6">
    <source>
        <dbReference type="EMBL" id="CUH61683.1"/>
    </source>
</evidence>
<feature type="domain" description="Leucine-binding protein" evidence="5">
    <location>
        <begin position="44"/>
        <end position="370"/>
    </location>
</feature>
<evidence type="ECO:0000256" key="1">
    <source>
        <dbReference type="ARBA" id="ARBA00010062"/>
    </source>
</evidence>
<gene>
    <name evidence="6" type="ORF">THS5294_02995</name>
</gene>
<dbReference type="InterPro" id="IPR028081">
    <property type="entry name" value="Leu-bd"/>
</dbReference>
<dbReference type="PANTHER" id="PTHR30483:SF6">
    <property type="entry name" value="PERIPLASMIC BINDING PROTEIN OF ABC TRANSPORTER FOR NATURAL AMINO ACIDS"/>
    <property type="match status" value="1"/>
</dbReference>
<organism evidence="6 7">
    <name type="scientific">Thalassobacter stenotrophicus</name>
    <dbReference type="NCBI Taxonomy" id="266809"/>
    <lineage>
        <taxon>Bacteria</taxon>
        <taxon>Pseudomonadati</taxon>
        <taxon>Pseudomonadota</taxon>
        <taxon>Alphaproteobacteria</taxon>
        <taxon>Rhodobacterales</taxon>
        <taxon>Roseobacteraceae</taxon>
        <taxon>Thalassobacter</taxon>
    </lineage>
</organism>
<evidence type="ECO:0000256" key="3">
    <source>
        <dbReference type="ARBA" id="ARBA00022970"/>
    </source>
</evidence>
<dbReference type="InterPro" id="IPR051010">
    <property type="entry name" value="BCAA_transport"/>
</dbReference>
<dbReference type="EMBL" id="CYRX01000033">
    <property type="protein sequence ID" value="CUH61683.1"/>
    <property type="molecule type" value="Genomic_DNA"/>
</dbReference>
<keyword evidence="6" id="KW-0449">Lipoprotein</keyword>
<evidence type="ECO:0000256" key="4">
    <source>
        <dbReference type="SAM" id="SignalP"/>
    </source>
</evidence>
<sequence>MLGWLFSRVSRCAMLVLGALAVAGCQANFPGGGSRAVSPDRAVPVAILLPYGSANAGDSVVAQALEDAARLAIGDLAGVRLDLRVYETAGDAAIGAAAATRAVDDGAKVILGPLYADVAAAVGVAVANDNVSVLSFSNNTSVAGGNVYVLGNTFENTADRVISYATAQGRNRVAVLHANDTAGNIARAAVQSAVGKSGATLVAAIPYELSQEGVFNAVPIVRDAVREAGANSVFFTSAYSGALPIFAQLLPENGIQPGDVQFMGLARWDVPSEALSLAGLQGGWFALPDQGLSAQFDSRFQAAFARAPHPLAGLAFDGISAIGAVVRDAGEIGPASLTQPSGFAGVNGVFRLRADGTNERALAIAQIIDGQVQVISPAPRRFGTPGL</sequence>
<evidence type="ECO:0000259" key="5">
    <source>
        <dbReference type="Pfam" id="PF13458"/>
    </source>
</evidence>
<evidence type="ECO:0000256" key="2">
    <source>
        <dbReference type="ARBA" id="ARBA00022729"/>
    </source>
</evidence>
<proteinExistence type="inferred from homology"/>
<dbReference type="Gene3D" id="3.40.50.2300">
    <property type="match status" value="2"/>
</dbReference>
<dbReference type="Proteomes" id="UP000051298">
    <property type="component" value="Unassembled WGS sequence"/>
</dbReference>
<dbReference type="AlphaFoldDB" id="A0A0P1FLR8"/>
<feature type="signal peptide" evidence="4">
    <location>
        <begin position="1"/>
        <end position="27"/>
    </location>
</feature>
<dbReference type="CDD" id="cd06339">
    <property type="entry name" value="PBP1_YraM_LppC_lipoprotein-like"/>
    <property type="match status" value="1"/>
</dbReference>